<evidence type="ECO:0008006" key="3">
    <source>
        <dbReference type="Google" id="ProtNLM"/>
    </source>
</evidence>
<comment type="caution">
    <text evidence="1">The sequence shown here is derived from an EMBL/GenBank/DDBJ whole genome shotgun (WGS) entry which is preliminary data.</text>
</comment>
<dbReference type="AlphaFoldDB" id="A0AAD7MKV4"/>
<feature type="non-terminal residue" evidence="1">
    <location>
        <position position="150"/>
    </location>
</feature>
<gene>
    <name evidence="1" type="ORF">B0H16DRAFT_1262746</name>
</gene>
<dbReference type="Proteomes" id="UP001215598">
    <property type="component" value="Unassembled WGS sequence"/>
</dbReference>
<accession>A0AAD7MKV4</accession>
<dbReference type="EMBL" id="JARKIB010000230">
    <property type="protein sequence ID" value="KAJ7721396.1"/>
    <property type="molecule type" value="Genomic_DNA"/>
</dbReference>
<evidence type="ECO:0000313" key="2">
    <source>
        <dbReference type="Proteomes" id="UP001215598"/>
    </source>
</evidence>
<sequence>GLIGRGTCVVHATVIASTDGQNIGKPVIVKWSWSPRTRTQEASIIKAATTRANETGDTWVLDHLPIVLHSQEVNDADSPKLRLFQAFEKKYELRDLRITVQEELTPIEHLTTAPELTQAIRGTVLSRPSYRWLFEKARVMHQDVSLGNLM</sequence>
<evidence type="ECO:0000313" key="1">
    <source>
        <dbReference type="EMBL" id="KAJ7721396.1"/>
    </source>
</evidence>
<protein>
    <recommendedName>
        <fullName evidence="3">Fungal-type protein kinase domain-containing protein</fullName>
    </recommendedName>
</protein>
<keyword evidence="2" id="KW-1185">Reference proteome</keyword>
<feature type="non-terminal residue" evidence="1">
    <location>
        <position position="1"/>
    </location>
</feature>
<organism evidence="1 2">
    <name type="scientific">Mycena metata</name>
    <dbReference type="NCBI Taxonomy" id="1033252"/>
    <lineage>
        <taxon>Eukaryota</taxon>
        <taxon>Fungi</taxon>
        <taxon>Dikarya</taxon>
        <taxon>Basidiomycota</taxon>
        <taxon>Agaricomycotina</taxon>
        <taxon>Agaricomycetes</taxon>
        <taxon>Agaricomycetidae</taxon>
        <taxon>Agaricales</taxon>
        <taxon>Marasmiineae</taxon>
        <taxon>Mycenaceae</taxon>
        <taxon>Mycena</taxon>
    </lineage>
</organism>
<name>A0AAD7MKV4_9AGAR</name>
<proteinExistence type="predicted"/>
<reference evidence="1" key="1">
    <citation type="submission" date="2023-03" db="EMBL/GenBank/DDBJ databases">
        <title>Massive genome expansion in bonnet fungi (Mycena s.s.) driven by repeated elements and novel gene families across ecological guilds.</title>
        <authorList>
            <consortium name="Lawrence Berkeley National Laboratory"/>
            <person name="Harder C.B."/>
            <person name="Miyauchi S."/>
            <person name="Viragh M."/>
            <person name="Kuo A."/>
            <person name="Thoen E."/>
            <person name="Andreopoulos B."/>
            <person name="Lu D."/>
            <person name="Skrede I."/>
            <person name="Drula E."/>
            <person name="Henrissat B."/>
            <person name="Morin E."/>
            <person name="Kohler A."/>
            <person name="Barry K."/>
            <person name="LaButti K."/>
            <person name="Morin E."/>
            <person name="Salamov A."/>
            <person name="Lipzen A."/>
            <person name="Mereny Z."/>
            <person name="Hegedus B."/>
            <person name="Baldrian P."/>
            <person name="Stursova M."/>
            <person name="Weitz H."/>
            <person name="Taylor A."/>
            <person name="Grigoriev I.V."/>
            <person name="Nagy L.G."/>
            <person name="Martin F."/>
            <person name="Kauserud H."/>
        </authorList>
    </citation>
    <scope>NUCLEOTIDE SEQUENCE</scope>
    <source>
        <strain evidence="1">CBHHK182m</strain>
    </source>
</reference>